<accession>A0A4Y7PZF4</accession>
<keyword evidence="2" id="KW-1185">Reference proteome</keyword>
<evidence type="ECO:0000313" key="2">
    <source>
        <dbReference type="Proteomes" id="UP000294933"/>
    </source>
</evidence>
<reference evidence="1 2" key="1">
    <citation type="submission" date="2018-06" db="EMBL/GenBank/DDBJ databases">
        <title>A transcriptomic atlas of mushroom development highlights an independent origin of complex multicellularity.</title>
        <authorList>
            <consortium name="DOE Joint Genome Institute"/>
            <person name="Krizsan K."/>
            <person name="Almasi E."/>
            <person name="Merenyi Z."/>
            <person name="Sahu N."/>
            <person name="Viragh M."/>
            <person name="Koszo T."/>
            <person name="Mondo S."/>
            <person name="Kiss B."/>
            <person name="Balint B."/>
            <person name="Kues U."/>
            <person name="Barry K."/>
            <person name="Hegedus J.C."/>
            <person name="Henrissat B."/>
            <person name="Johnson J."/>
            <person name="Lipzen A."/>
            <person name="Ohm R."/>
            <person name="Nagy I."/>
            <person name="Pangilinan J."/>
            <person name="Yan J."/>
            <person name="Xiong Y."/>
            <person name="Grigoriev I.V."/>
            <person name="Hibbett D.S."/>
            <person name="Nagy L.G."/>
        </authorList>
    </citation>
    <scope>NUCLEOTIDE SEQUENCE [LARGE SCALE GENOMIC DNA]</scope>
    <source>
        <strain evidence="1 2">SZMC22713</strain>
    </source>
</reference>
<gene>
    <name evidence="1" type="ORF">BD410DRAFT_804895</name>
</gene>
<dbReference type="EMBL" id="ML170187">
    <property type="protein sequence ID" value="TDL20535.1"/>
    <property type="molecule type" value="Genomic_DNA"/>
</dbReference>
<dbReference type="Proteomes" id="UP000294933">
    <property type="component" value="Unassembled WGS sequence"/>
</dbReference>
<organism evidence="1 2">
    <name type="scientific">Rickenella mellea</name>
    <dbReference type="NCBI Taxonomy" id="50990"/>
    <lineage>
        <taxon>Eukaryota</taxon>
        <taxon>Fungi</taxon>
        <taxon>Dikarya</taxon>
        <taxon>Basidiomycota</taxon>
        <taxon>Agaricomycotina</taxon>
        <taxon>Agaricomycetes</taxon>
        <taxon>Hymenochaetales</taxon>
        <taxon>Rickenellaceae</taxon>
        <taxon>Rickenella</taxon>
    </lineage>
</organism>
<evidence type="ECO:0000313" key="1">
    <source>
        <dbReference type="EMBL" id="TDL20535.1"/>
    </source>
</evidence>
<dbReference type="AlphaFoldDB" id="A0A4Y7PZF4"/>
<dbReference type="VEuPathDB" id="FungiDB:BD410DRAFT_804895"/>
<name>A0A4Y7PZF4_9AGAM</name>
<proteinExistence type="predicted"/>
<protein>
    <submittedName>
        <fullName evidence="1">Uncharacterized protein</fullName>
    </submittedName>
</protein>
<sequence>MFSPALGKRFMCAQGQLYRSLISNPSCNEYPVIPIACSIPSFGHSSHESGVTENDGEATAVPKAKQSDPYAVPVMKETKSSIKRNKESEMWCYGQTGGNAVDRRRKIQHYLPDARCLVKIRPPASQVRFYTLLQIRSQEMDGSAIGDFQLGGDQLPILKDENIFHLPERHEEKSMIMIYIGVVDSEHFGGPGS</sequence>